<dbReference type="RefSeq" id="WP_379865583.1">
    <property type="nucleotide sequence ID" value="NZ_JBHTBW010000044.1"/>
</dbReference>
<feature type="signal peptide" evidence="3">
    <location>
        <begin position="1"/>
        <end position="20"/>
    </location>
</feature>
<dbReference type="GO" id="GO:0016787">
    <property type="term" value="F:hydrolase activity"/>
    <property type="evidence" value="ECO:0007669"/>
    <property type="project" value="UniProtKB-KW"/>
</dbReference>
<organism evidence="5 6">
    <name type="scientific">Laceyella putida</name>
    <dbReference type="NCBI Taxonomy" id="110101"/>
    <lineage>
        <taxon>Bacteria</taxon>
        <taxon>Bacillati</taxon>
        <taxon>Bacillota</taxon>
        <taxon>Bacilli</taxon>
        <taxon>Bacillales</taxon>
        <taxon>Thermoactinomycetaceae</taxon>
        <taxon>Laceyella</taxon>
    </lineage>
</organism>
<feature type="chain" id="PRO_5046479107" evidence="3">
    <location>
        <begin position="21"/>
        <end position="272"/>
    </location>
</feature>
<name>A0ABW2RM30_9BACL</name>
<evidence type="ECO:0000256" key="1">
    <source>
        <dbReference type="ARBA" id="ARBA00022723"/>
    </source>
</evidence>
<keyword evidence="6" id="KW-1185">Reference proteome</keyword>
<evidence type="ECO:0000313" key="6">
    <source>
        <dbReference type="Proteomes" id="UP001596500"/>
    </source>
</evidence>
<dbReference type="PROSITE" id="PS51257">
    <property type="entry name" value="PROKAR_LIPOPROTEIN"/>
    <property type="match status" value="1"/>
</dbReference>
<keyword evidence="2 5" id="KW-0378">Hydrolase</keyword>
<dbReference type="EC" id="3.-.-.-" evidence="5"/>
<dbReference type="PANTHER" id="PTHR10587">
    <property type="entry name" value="GLYCOSYL TRANSFERASE-RELATED"/>
    <property type="match status" value="1"/>
</dbReference>
<dbReference type="InterPro" id="IPR002509">
    <property type="entry name" value="NODB_dom"/>
</dbReference>
<dbReference type="Gene3D" id="3.20.20.370">
    <property type="entry name" value="Glycoside hydrolase/deacetylase"/>
    <property type="match status" value="1"/>
</dbReference>
<evidence type="ECO:0000313" key="5">
    <source>
        <dbReference type="EMBL" id="MFC7441998.1"/>
    </source>
</evidence>
<keyword evidence="3" id="KW-0732">Signal</keyword>
<dbReference type="SUPFAM" id="SSF88713">
    <property type="entry name" value="Glycoside hydrolase/deacetylase"/>
    <property type="match status" value="1"/>
</dbReference>
<feature type="domain" description="NodB homology" evidence="4">
    <location>
        <begin position="80"/>
        <end position="260"/>
    </location>
</feature>
<sequence>MPKKIYGLFLVALLINAVLSGCSNQNQKLAYQADHQQIIKATPMPKRIKYVPPPEETALQSNGPKSESKHMHFHGPRGLKLVALTFDDGPDKKYTGQILDILKKNRIRATFFVLGKQVKAHPDMLKRIHNEGHIIGNHSWGHPYLPHLSNQKLAQEMNQTNYVVNQLIGKDMRLMRPPYGAVKGKIKALEQMGFEMVQWDIDTLDWKKGRTAEDILQTVKTNLAPGSIILEHNAGGPRDATVKALPPLIEYLRQQGYQFVTIDELLRIPAYK</sequence>
<dbReference type="PROSITE" id="PS51677">
    <property type="entry name" value="NODB"/>
    <property type="match status" value="1"/>
</dbReference>
<keyword evidence="1" id="KW-0479">Metal-binding</keyword>
<evidence type="ECO:0000256" key="3">
    <source>
        <dbReference type="SAM" id="SignalP"/>
    </source>
</evidence>
<proteinExistence type="predicted"/>
<dbReference type="PANTHER" id="PTHR10587:SF133">
    <property type="entry name" value="CHITIN DEACETYLASE 1-RELATED"/>
    <property type="match status" value="1"/>
</dbReference>
<evidence type="ECO:0000256" key="2">
    <source>
        <dbReference type="ARBA" id="ARBA00022801"/>
    </source>
</evidence>
<dbReference type="InterPro" id="IPR011330">
    <property type="entry name" value="Glyco_hydro/deAcase_b/a-brl"/>
</dbReference>
<dbReference type="EMBL" id="JBHTBW010000044">
    <property type="protein sequence ID" value="MFC7441998.1"/>
    <property type="molecule type" value="Genomic_DNA"/>
</dbReference>
<protein>
    <submittedName>
        <fullName evidence="5">Polysaccharide deacetylase family protein</fullName>
        <ecNumber evidence="5">3.-.-.-</ecNumber>
    </submittedName>
</protein>
<evidence type="ECO:0000259" key="4">
    <source>
        <dbReference type="PROSITE" id="PS51677"/>
    </source>
</evidence>
<dbReference type="InterPro" id="IPR050248">
    <property type="entry name" value="Polysacc_deacetylase_ArnD"/>
</dbReference>
<accession>A0ABW2RM30</accession>
<dbReference type="CDD" id="cd10917">
    <property type="entry name" value="CE4_NodB_like_6s_7s"/>
    <property type="match status" value="1"/>
</dbReference>
<comment type="caution">
    <text evidence="5">The sequence shown here is derived from an EMBL/GenBank/DDBJ whole genome shotgun (WGS) entry which is preliminary data.</text>
</comment>
<dbReference type="Pfam" id="PF01522">
    <property type="entry name" value="Polysacc_deac_1"/>
    <property type="match status" value="1"/>
</dbReference>
<gene>
    <name evidence="5" type="ORF">ACFQNG_12935</name>
</gene>
<reference evidence="6" key="1">
    <citation type="journal article" date="2019" name="Int. J. Syst. Evol. Microbiol.">
        <title>The Global Catalogue of Microorganisms (GCM) 10K type strain sequencing project: providing services to taxonomists for standard genome sequencing and annotation.</title>
        <authorList>
            <consortium name="The Broad Institute Genomics Platform"/>
            <consortium name="The Broad Institute Genome Sequencing Center for Infectious Disease"/>
            <person name="Wu L."/>
            <person name="Ma J."/>
        </authorList>
    </citation>
    <scope>NUCLEOTIDE SEQUENCE [LARGE SCALE GENOMIC DNA]</scope>
    <source>
        <strain evidence="6">CGMCC 1.12942</strain>
    </source>
</reference>
<dbReference type="Proteomes" id="UP001596500">
    <property type="component" value="Unassembled WGS sequence"/>
</dbReference>